<dbReference type="Pfam" id="PF00535">
    <property type="entry name" value="Glycos_transf_2"/>
    <property type="match status" value="1"/>
</dbReference>
<dbReference type="Gene3D" id="3.40.50.2000">
    <property type="entry name" value="Glycogen Phosphorylase B"/>
    <property type="match status" value="2"/>
</dbReference>
<evidence type="ECO:0000313" key="2">
    <source>
        <dbReference type="EMBL" id="MBD8527125.1"/>
    </source>
</evidence>
<dbReference type="PANTHER" id="PTHR43179:SF7">
    <property type="entry name" value="RHAMNOSYLTRANSFERASE WBBL"/>
    <property type="match status" value="1"/>
</dbReference>
<keyword evidence="3" id="KW-1185">Reference proteome</keyword>
<feature type="domain" description="Glycosyltransferase 2-like" evidence="1">
    <location>
        <begin position="853"/>
        <end position="978"/>
    </location>
</feature>
<comment type="caution">
    <text evidence="2">The sequence shown here is derived from an EMBL/GenBank/DDBJ whole genome shotgun (WGS) entry which is preliminary data.</text>
</comment>
<organism evidence="2 3">
    <name type="scientific">Pseudomarimonas arenosa</name>
    <dbReference type="NCBI Taxonomy" id="2774145"/>
    <lineage>
        <taxon>Bacteria</taxon>
        <taxon>Pseudomonadati</taxon>
        <taxon>Pseudomonadota</taxon>
        <taxon>Gammaproteobacteria</taxon>
        <taxon>Lysobacterales</taxon>
        <taxon>Lysobacteraceae</taxon>
        <taxon>Pseudomarimonas</taxon>
    </lineage>
</organism>
<dbReference type="InterPro" id="IPR029044">
    <property type="entry name" value="Nucleotide-diphossugar_trans"/>
</dbReference>
<dbReference type="CDD" id="cd03801">
    <property type="entry name" value="GT4_PimA-like"/>
    <property type="match status" value="2"/>
</dbReference>
<sequence>MNSALSSRSTPPIRLCLFRDPSTDDASELAVWWDRLCELPAALPISVIGSLALPQAWQDRDISHLGGVDRLQTLRELAREYPDQGLLLIDTTCRLPKGWWTRFWPAIEAGHDAPVSPLSNECGFLPSALSDQTHSQVRLDACNRLLSWLAGNELIPSERLSQRLCFWPARSTNLLDSAGSADGGFLYPRLLIGAPEAPAWLPMEPCPAALQTLSDSLPGCDFAVPAALGDRPLLLHILHGWGGGAERFVRDLISADQKHQHLVLRAINDPDRGLAAIGYELLLDLDRAPIRRWHLQLPIRSSSHSHAEYRALLQRIRQEFAPASILVSSLIGHALDALRTDLPTAQVCHDYFPAWPILHANFDDTRQDFSCQAIAQALDQANANQVFGERRAAWWQGLRRGWVDALVQHRVQLIAPSPGVQRNLQRIEPKLGTLRWQVIPHGLAAWAARPGWSADLLRYRVLIPGRIKGGKGQQLLRQILGRLPKGIELVLLGAGDAGMEFFGHPQVHVLLDYQRDELPFRIAALRPRTCLLLSTVAETFSYALSEMLSLGVPVIATRIGAFVDRLHDGRTGWLVDPNADAVLAALNRLLRGEAPPGPEFDFASNSLTRMAEAYTELLQLAESRVAAAQPMALEVSEVSHLQLQLRQREKDLADSIGALEALREEAARRGAWAREQSTLADSRLQWACSLEREVERTRADWQRTEHARLEAEQAHQIAEQARQSALGQIEALQHTLGEHQRWVESLELQRDEFERERNEILSSTSWKITAPIRVSRRILKRLAERARFSIGRAGSLGHRAKRSLKTRGVAGSMRRLGQEFRPPQPKTALSVPEQSSGIEDIRFTAHSETLRASVVVPVYNQLQHTLTCLRALMACADRDAFEVIVVDDGSSDATAELLPQIPGLVFHKNPQNLGFIGACNAGAARARGEYVVFLNNDTAVQPGWLEALLATFEQHDRVGLVGAKLVYPDGRLQEAGGIVFSDGSGWNYGRFDDPADPRYNFVREVDYCSGAAIALPRALFEQLQGFDAHYAPAYYEDTDLAMRVRQSGLRVLYQPKSVVVHFEGVTSGTDTSSGTKRYQVINQSKFLERWKEVLKTHAAPGTDILIARQHRCRKQVLVIDATTPQPDQDSGSVRLTNLFRLLVEDGCAVTFFAENRAWVERYTGQLQQLGVEVLWHPFMAEPVSWFAEHGKRFDCIVVSRHYVLSNFYELIRRHAPRARLVFDTVDLHYLREQRAADLADRDDLRKTAAETRRKELGLINKVDLTWVVSPVEQALLAKEAPAAAVDVLSNVHPVFGCRRPFAERKDLMFVGGFQHPPNIDAVTWFSREIFPRVRERLPEVEFHIIGSKAPADLKAVGDLPGIRFHGFVQDIEPYLDGCRLAVAPLRYGAGVKGKVNMSMSYGQPVVGTSMAMEGMHLRVGEDVLIGDDPAQMAEAIVQAYQDETLWNQLSANGLANVERHFGFAAARAAVHRALGTR</sequence>
<dbReference type="CDD" id="cd04186">
    <property type="entry name" value="GT_2_like_c"/>
    <property type="match status" value="1"/>
</dbReference>
<protein>
    <submittedName>
        <fullName evidence="2">Glycosyltransferase</fullName>
    </submittedName>
</protein>
<name>A0AAW3ZQA9_9GAMM</name>
<dbReference type="SUPFAM" id="SSF53448">
    <property type="entry name" value="Nucleotide-diphospho-sugar transferases"/>
    <property type="match status" value="1"/>
</dbReference>
<dbReference type="Proteomes" id="UP000613768">
    <property type="component" value="Unassembled WGS sequence"/>
</dbReference>
<gene>
    <name evidence="2" type="ORF">IFO71_15390</name>
</gene>
<dbReference type="SUPFAM" id="SSF53756">
    <property type="entry name" value="UDP-Glycosyltransferase/glycogen phosphorylase"/>
    <property type="match status" value="2"/>
</dbReference>
<evidence type="ECO:0000259" key="1">
    <source>
        <dbReference type="Pfam" id="PF00535"/>
    </source>
</evidence>
<dbReference type="EMBL" id="JACYTR010000041">
    <property type="protein sequence ID" value="MBD8527125.1"/>
    <property type="molecule type" value="Genomic_DNA"/>
</dbReference>
<evidence type="ECO:0000313" key="3">
    <source>
        <dbReference type="Proteomes" id="UP000613768"/>
    </source>
</evidence>
<proteinExistence type="predicted"/>
<dbReference type="InterPro" id="IPR001173">
    <property type="entry name" value="Glyco_trans_2-like"/>
</dbReference>
<dbReference type="PANTHER" id="PTHR43179">
    <property type="entry name" value="RHAMNOSYLTRANSFERASE WBBL"/>
    <property type="match status" value="1"/>
</dbReference>
<reference evidence="2 3" key="1">
    <citation type="submission" date="2020-09" db="EMBL/GenBank/DDBJ databases">
        <title>Pseudoxanthomonas sp. CAU 1598 isolated from sand of Yaerae Beach.</title>
        <authorList>
            <person name="Kim W."/>
        </authorList>
    </citation>
    <scope>NUCLEOTIDE SEQUENCE [LARGE SCALE GENOMIC DNA]</scope>
    <source>
        <strain evidence="2 3">CAU 1598</strain>
    </source>
</reference>
<accession>A0AAW3ZQA9</accession>
<dbReference type="Gene3D" id="3.90.550.10">
    <property type="entry name" value="Spore Coat Polysaccharide Biosynthesis Protein SpsA, Chain A"/>
    <property type="match status" value="1"/>
</dbReference>
<dbReference type="Pfam" id="PF13692">
    <property type="entry name" value="Glyco_trans_1_4"/>
    <property type="match status" value="2"/>
</dbReference>